<dbReference type="STRING" id="314232.SKA53_00170"/>
<dbReference type="AlphaFoldDB" id="A3V8Y1"/>
<organism evidence="1 2">
    <name type="scientific">Yoonia vestfoldensis SKA53</name>
    <dbReference type="NCBI Taxonomy" id="314232"/>
    <lineage>
        <taxon>Bacteria</taxon>
        <taxon>Pseudomonadati</taxon>
        <taxon>Pseudomonadota</taxon>
        <taxon>Alphaproteobacteria</taxon>
        <taxon>Rhodobacterales</taxon>
        <taxon>Paracoccaceae</taxon>
        <taxon>Yoonia</taxon>
    </lineage>
</organism>
<keyword evidence="2" id="KW-1185">Reference proteome</keyword>
<evidence type="ECO:0000313" key="2">
    <source>
        <dbReference type="Proteomes" id="UP000004507"/>
    </source>
</evidence>
<reference evidence="1 2" key="1">
    <citation type="submission" date="2006-01" db="EMBL/GenBank/DDBJ databases">
        <authorList>
            <person name="Hagstrom A."/>
            <person name="Ferriera S."/>
            <person name="Johnson J."/>
            <person name="Kravitz S."/>
            <person name="Halpern A."/>
            <person name="Remington K."/>
            <person name="Beeson K."/>
            <person name="Tran B."/>
            <person name="Rogers Y.-H."/>
            <person name="Friedman R."/>
            <person name="Venter J.C."/>
        </authorList>
    </citation>
    <scope>NUCLEOTIDE SEQUENCE [LARGE SCALE GENOMIC DNA]</scope>
    <source>
        <strain evidence="1 2">SKA53</strain>
    </source>
</reference>
<name>A3V8Y1_9RHOB</name>
<dbReference type="OrthoDB" id="7853547at2"/>
<proteinExistence type="predicted"/>
<sequence>MKSPIEKELERLRYLAATKSLKVFIKYPEYWELMLLIAINENNQEIGIEDYLDNIATMQVNRVTVRNFIKDRVAEGTIISRQGEKKSRRMLTLSDKVTEELKDYFQYFHIKINQFAPRDEK</sequence>
<protein>
    <recommendedName>
        <fullName evidence="3">HTH marR-type domain-containing protein</fullName>
    </recommendedName>
</protein>
<comment type="caution">
    <text evidence="1">The sequence shown here is derived from an EMBL/GenBank/DDBJ whole genome shotgun (WGS) entry which is preliminary data.</text>
</comment>
<dbReference type="RefSeq" id="WP_007203995.1">
    <property type="nucleotide sequence ID" value="NZ_CH672414.1"/>
</dbReference>
<accession>A3V8Y1</accession>
<dbReference type="Proteomes" id="UP000004507">
    <property type="component" value="Unassembled WGS sequence"/>
</dbReference>
<dbReference type="eggNOG" id="ENOG5033HJI">
    <property type="taxonomic scope" value="Bacteria"/>
</dbReference>
<evidence type="ECO:0000313" key="1">
    <source>
        <dbReference type="EMBL" id="EAQ05344.1"/>
    </source>
</evidence>
<gene>
    <name evidence="1" type="ORF">SKA53_00170</name>
</gene>
<dbReference type="EMBL" id="AAMS01000010">
    <property type="protein sequence ID" value="EAQ05344.1"/>
    <property type="molecule type" value="Genomic_DNA"/>
</dbReference>
<dbReference type="HOGENOM" id="CLU_2035219_0_0_5"/>
<evidence type="ECO:0008006" key="3">
    <source>
        <dbReference type="Google" id="ProtNLM"/>
    </source>
</evidence>